<name>A0ABU8LIK2_9MICO</name>
<keyword evidence="3" id="KW-0663">Pyridoxal phosphate</keyword>
<comment type="cofactor">
    <cofactor evidence="1">
        <name>pyridoxal 5'-phosphate</name>
        <dbReference type="ChEBI" id="CHEBI:597326"/>
    </cofactor>
</comment>
<dbReference type="EC" id="4.4.1.13" evidence="2"/>
<evidence type="ECO:0000256" key="2">
    <source>
        <dbReference type="ARBA" id="ARBA00012224"/>
    </source>
</evidence>
<comment type="similarity">
    <text evidence="5">Belongs to the class-II pyridoxal-phosphate-dependent aminotransferase family. MalY/PatB cystathionine beta-lyase subfamily.</text>
</comment>
<dbReference type="PANTHER" id="PTHR43525:SF2">
    <property type="entry name" value="CYSTATHIONINE BETA-LYASE-RELATED"/>
    <property type="match status" value="1"/>
</dbReference>
<evidence type="ECO:0000256" key="4">
    <source>
        <dbReference type="ARBA" id="ARBA00023239"/>
    </source>
</evidence>
<dbReference type="EMBL" id="JBBDGN010000001">
    <property type="protein sequence ID" value="MEJ1090528.1"/>
    <property type="molecule type" value="Genomic_DNA"/>
</dbReference>
<dbReference type="Gene3D" id="3.90.1150.10">
    <property type="entry name" value="Aspartate Aminotransferase, domain 1"/>
    <property type="match status" value="1"/>
</dbReference>
<evidence type="ECO:0000313" key="8">
    <source>
        <dbReference type="Proteomes" id="UP001366085"/>
    </source>
</evidence>
<evidence type="ECO:0000256" key="1">
    <source>
        <dbReference type="ARBA" id="ARBA00001933"/>
    </source>
</evidence>
<dbReference type="GO" id="GO:0008483">
    <property type="term" value="F:transaminase activity"/>
    <property type="evidence" value="ECO:0007669"/>
    <property type="project" value="UniProtKB-KW"/>
</dbReference>
<dbReference type="InterPro" id="IPR015422">
    <property type="entry name" value="PyrdxlP-dep_Trfase_small"/>
</dbReference>
<sequence length="400" mass="42351">MSFDEDPHPFDAITAADLRAAGSLKWTLYPDAIGAFVAEADFGVAPQITRAVRDAMDAGFTGYPAPWLTARLQAATARWQAEQYGWDVASDDVQLVPDVIAAFEFVIERFTAPGAAIIVPTPAYMPFLTVPQRHGRRVIEVPSILADGRWTMDLDAVAAAFADGAEMLVLCNPHNPLGTVLARDELLRIAEVVTDAGGRVFADEIHAPLVFAPAQHVPYASVSDAAAAHTVTATSASKAWNLAGFKCAQLILSNDESREAWRADGGWAGHGTATIGSVAQVAAYSEGADWLADVVAYLDGNRRLLAELVAEHLPGVRMTVPEGTYIAFLDFRDTGLTGDLGEWFREHAGVAMTDGSACGRAGAGFTRFVFATPRPILRAAVEQMGAALRGLPSAASAGSA</sequence>
<evidence type="ECO:0000256" key="5">
    <source>
        <dbReference type="ARBA" id="ARBA00037974"/>
    </source>
</evidence>
<dbReference type="Proteomes" id="UP001366085">
    <property type="component" value="Unassembled WGS sequence"/>
</dbReference>
<evidence type="ECO:0000313" key="7">
    <source>
        <dbReference type="EMBL" id="MEJ1090528.1"/>
    </source>
</evidence>
<feature type="domain" description="Aminotransferase class I/classII large" evidence="6">
    <location>
        <begin position="42"/>
        <end position="372"/>
    </location>
</feature>
<dbReference type="InterPro" id="IPR015424">
    <property type="entry name" value="PyrdxlP-dep_Trfase"/>
</dbReference>
<organism evidence="7 8">
    <name type="scientific">Microbacterium istanbulense</name>
    <dbReference type="NCBI Taxonomy" id="3122049"/>
    <lineage>
        <taxon>Bacteria</taxon>
        <taxon>Bacillati</taxon>
        <taxon>Actinomycetota</taxon>
        <taxon>Actinomycetes</taxon>
        <taxon>Micrococcales</taxon>
        <taxon>Microbacteriaceae</taxon>
        <taxon>Microbacterium</taxon>
    </lineage>
</organism>
<accession>A0ABU8LIK2</accession>
<dbReference type="CDD" id="cd00609">
    <property type="entry name" value="AAT_like"/>
    <property type="match status" value="1"/>
</dbReference>
<keyword evidence="4" id="KW-0456">Lyase</keyword>
<dbReference type="InterPro" id="IPR004839">
    <property type="entry name" value="Aminotransferase_I/II_large"/>
</dbReference>
<keyword evidence="7" id="KW-0808">Transferase</keyword>
<reference evidence="7 8" key="1">
    <citation type="submission" date="2024-02" db="EMBL/GenBank/DDBJ databases">
        <authorList>
            <person name="Saticioglu I.B."/>
        </authorList>
    </citation>
    <scope>NUCLEOTIDE SEQUENCE [LARGE SCALE GENOMIC DNA]</scope>
    <source>
        <strain evidence="7 8">Mu-43</strain>
    </source>
</reference>
<dbReference type="InterPro" id="IPR051798">
    <property type="entry name" value="Class-II_PLP-Dep_Aminotrans"/>
</dbReference>
<dbReference type="InterPro" id="IPR015421">
    <property type="entry name" value="PyrdxlP-dep_Trfase_major"/>
</dbReference>
<gene>
    <name evidence="7" type="ORF">WDU93_02390</name>
</gene>
<dbReference type="Gene3D" id="3.40.640.10">
    <property type="entry name" value="Type I PLP-dependent aspartate aminotransferase-like (Major domain)"/>
    <property type="match status" value="1"/>
</dbReference>
<dbReference type="PANTHER" id="PTHR43525">
    <property type="entry name" value="PROTEIN MALY"/>
    <property type="match status" value="1"/>
</dbReference>
<dbReference type="RefSeq" id="WP_337316975.1">
    <property type="nucleotide sequence ID" value="NZ_JBBDGN010000001.1"/>
</dbReference>
<protein>
    <recommendedName>
        <fullName evidence="2">cysteine-S-conjugate beta-lyase</fullName>
        <ecNumber evidence="2">4.4.1.13</ecNumber>
    </recommendedName>
</protein>
<evidence type="ECO:0000259" key="6">
    <source>
        <dbReference type="Pfam" id="PF00155"/>
    </source>
</evidence>
<keyword evidence="8" id="KW-1185">Reference proteome</keyword>
<proteinExistence type="inferred from homology"/>
<keyword evidence="7" id="KW-0032">Aminotransferase</keyword>
<comment type="caution">
    <text evidence="7">The sequence shown here is derived from an EMBL/GenBank/DDBJ whole genome shotgun (WGS) entry which is preliminary data.</text>
</comment>
<dbReference type="Pfam" id="PF00155">
    <property type="entry name" value="Aminotran_1_2"/>
    <property type="match status" value="1"/>
</dbReference>
<dbReference type="SUPFAM" id="SSF53383">
    <property type="entry name" value="PLP-dependent transferases"/>
    <property type="match status" value="1"/>
</dbReference>
<evidence type="ECO:0000256" key="3">
    <source>
        <dbReference type="ARBA" id="ARBA00022898"/>
    </source>
</evidence>